<accession>A0AAN8UL80</accession>
<dbReference type="AlphaFoldDB" id="A0AAN8UL80"/>
<feature type="compositionally biased region" description="Low complexity" evidence="1">
    <location>
        <begin position="114"/>
        <end position="125"/>
    </location>
</feature>
<name>A0AAN8UL80_9MAGN</name>
<reference evidence="2 3" key="1">
    <citation type="submission" date="2023-12" db="EMBL/GenBank/DDBJ databases">
        <title>A high-quality genome assembly for Dillenia turbinata (Dilleniales).</title>
        <authorList>
            <person name="Chanderbali A."/>
        </authorList>
    </citation>
    <scope>NUCLEOTIDE SEQUENCE [LARGE SCALE GENOMIC DNA]</scope>
    <source>
        <strain evidence="2">LSX21</strain>
        <tissue evidence="2">Leaf</tissue>
    </source>
</reference>
<evidence type="ECO:0000313" key="2">
    <source>
        <dbReference type="EMBL" id="KAK6913256.1"/>
    </source>
</evidence>
<organism evidence="2 3">
    <name type="scientific">Dillenia turbinata</name>
    <dbReference type="NCBI Taxonomy" id="194707"/>
    <lineage>
        <taxon>Eukaryota</taxon>
        <taxon>Viridiplantae</taxon>
        <taxon>Streptophyta</taxon>
        <taxon>Embryophyta</taxon>
        <taxon>Tracheophyta</taxon>
        <taxon>Spermatophyta</taxon>
        <taxon>Magnoliopsida</taxon>
        <taxon>eudicotyledons</taxon>
        <taxon>Gunneridae</taxon>
        <taxon>Pentapetalae</taxon>
        <taxon>Dilleniales</taxon>
        <taxon>Dilleniaceae</taxon>
        <taxon>Dillenia</taxon>
    </lineage>
</organism>
<dbReference type="Proteomes" id="UP001370490">
    <property type="component" value="Unassembled WGS sequence"/>
</dbReference>
<feature type="region of interest" description="Disordered" evidence="1">
    <location>
        <begin position="110"/>
        <end position="159"/>
    </location>
</feature>
<gene>
    <name evidence="2" type="ORF">RJ641_022857</name>
</gene>
<evidence type="ECO:0000256" key="1">
    <source>
        <dbReference type="SAM" id="MobiDB-lite"/>
    </source>
</evidence>
<evidence type="ECO:0000313" key="3">
    <source>
        <dbReference type="Proteomes" id="UP001370490"/>
    </source>
</evidence>
<protein>
    <submittedName>
        <fullName evidence="2">Uncharacterized protein</fullName>
    </submittedName>
</protein>
<sequence>MMLSFVLPVAAIGTSIEWKSRLRCYHGLIMLCTLIESFPILCSNGVRFPSKVFFLLAYILDLQMITAKLMEYGIFLPPLPLLLPLLLIDLQIILQILQMNIVLMLKRLPPASPSSPSSSSYGSWPQDCSSDSAKESYFDAEEVSLPSPSSRHQLPFPET</sequence>
<proteinExistence type="predicted"/>
<dbReference type="EMBL" id="JBAMMX010000027">
    <property type="protein sequence ID" value="KAK6913256.1"/>
    <property type="molecule type" value="Genomic_DNA"/>
</dbReference>
<comment type="caution">
    <text evidence="2">The sequence shown here is derived from an EMBL/GenBank/DDBJ whole genome shotgun (WGS) entry which is preliminary data.</text>
</comment>
<keyword evidence="3" id="KW-1185">Reference proteome</keyword>